<evidence type="ECO:0000313" key="3">
    <source>
        <dbReference type="Proteomes" id="UP001420932"/>
    </source>
</evidence>
<gene>
    <name evidence="2" type="ORF">Syun_012608</name>
</gene>
<reference evidence="2 3" key="1">
    <citation type="submission" date="2024-01" db="EMBL/GenBank/DDBJ databases">
        <title>Genome assemblies of Stephania.</title>
        <authorList>
            <person name="Yang L."/>
        </authorList>
    </citation>
    <scope>NUCLEOTIDE SEQUENCE [LARGE SCALE GENOMIC DNA]</scope>
    <source>
        <strain evidence="2">YNDBR</strain>
        <tissue evidence="2">Leaf</tissue>
    </source>
</reference>
<evidence type="ECO:0000313" key="2">
    <source>
        <dbReference type="EMBL" id="KAK9143208.1"/>
    </source>
</evidence>
<accession>A0AAP0K146</accession>
<dbReference type="Proteomes" id="UP001420932">
    <property type="component" value="Unassembled WGS sequence"/>
</dbReference>
<evidence type="ECO:0000256" key="1">
    <source>
        <dbReference type="SAM" id="MobiDB-lite"/>
    </source>
</evidence>
<sequence>MTDDATPANDAATAARHVGALTAVIVGSSTGEGLMSHQHDGAMADAIPAGKRMVGSSGEPAARTTARCAAMSHRGDRRMGDRERAAAAA</sequence>
<protein>
    <submittedName>
        <fullName evidence="2">Uncharacterized protein</fullName>
    </submittedName>
</protein>
<feature type="compositionally biased region" description="Basic and acidic residues" evidence="1">
    <location>
        <begin position="73"/>
        <end position="89"/>
    </location>
</feature>
<organism evidence="2 3">
    <name type="scientific">Stephania yunnanensis</name>
    <dbReference type="NCBI Taxonomy" id="152371"/>
    <lineage>
        <taxon>Eukaryota</taxon>
        <taxon>Viridiplantae</taxon>
        <taxon>Streptophyta</taxon>
        <taxon>Embryophyta</taxon>
        <taxon>Tracheophyta</taxon>
        <taxon>Spermatophyta</taxon>
        <taxon>Magnoliopsida</taxon>
        <taxon>Ranunculales</taxon>
        <taxon>Menispermaceae</taxon>
        <taxon>Menispermoideae</taxon>
        <taxon>Cissampelideae</taxon>
        <taxon>Stephania</taxon>
    </lineage>
</organism>
<keyword evidence="3" id="KW-1185">Reference proteome</keyword>
<dbReference type="AlphaFoldDB" id="A0AAP0K146"/>
<feature type="region of interest" description="Disordered" evidence="1">
    <location>
        <begin position="51"/>
        <end position="89"/>
    </location>
</feature>
<comment type="caution">
    <text evidence="2">The sequence shown here is derived from an EMBL/GenBank/DDBJ whole genome shotgun (WGS) entry which is preliminary data.</text>
</comment>
<dbReference type="EMBL" id="JBBNAF010000005">
    <property type="protein sequence ID" value="KAK9143208.1"/>
    <property type="molecule type" value="Genomic_DNA"/>
</dbReference>
<proteinExistence type="predicted"/>
<name>A0AAP0K146_9MAGN</name>